<dbReference type="SMART" id="SM00066">
    <property type="entry name" value="GAL4"/>
    <property type="match status" value="1"/>
</dbReference>
<dbReference type="OrthoDB" id="3163292at2759"/>
<dbReference type="PROSITE" id="PS50048">
    <property type="entry name" value="ZN2_CY6_FUNGAL_2"/>
    <property type="match status" value="1"/>
</dbReference>
<dbReference type="AlphaFoldDB" id="A0A8T9CBU0"/>
<organism evidence="8 9">
    <name type="scientific">Lachnellula suecica</name>
    <dbReference type="NCBI Taxonomy" id="602035"/>
    <lineage>
        <taxon>Eukaryota</taxon>
        <taxon>Fungi</taxon>
        <taxon>Dikarya</taxon>
        <taxon>Ascomycota</taxon>
        <taxon>Pezizomycotina</taxon>
        <taxon>Leotiomycetes</taxon>
        <taxon>Helotiales</taxon>
        <taxon>Lachnaceae</taxon>
        <taxon>Lachnellula</taxon>
    </lineage>
</organism>
<evidence type="ECO:0000313" key="8">
    <source>
        <dbReference type="EMBL" id="TVY81957.1"/>
    </source>
</evidence>
<evidence type="ECO:0000256" key="2">
    <source>
        <dbReference type="ARBA" id="ARBA00023015"/>
    </source>
</evidence>
<comment type="caution">
    <text evidence="8">The sequence shown here is derived from an EMBL/GenBank/DDBJ whole genome shotgun (WGS) entry which is preliminary data.</text>
</comment>
<evidence type="ECO:0000256" key="1">
    <source>
        <dbReference type="ARBA" id="ARBA00004123"/>
    </source>
</evidence>
<dbReference type="CDD" id="cd12148">
    <property type="entry name" value="fungal_TF_MHR"/>
    <property type="match status" value="1"/>
</dbReference>
<dbReference type="InterPro" id="IPR051089">
    <property type="entry name" value="prtT"/>
</dbReference>
<dbReference type="GO" id="GO:0005634">
    <property type="term" value="C:nucleus"/>
    <property type="evidence" value="ECO:0007669"/>
    <property type="project" value="UniProtKB-SubCell"/>
</dbReference>
<dbReference type="CDD" id="cd00067">
    <property type="entry name" value="GAL4"/>
    <property type="match status" value="1"/>
</dbReference>
<dbReference type="GO" id="GO:0008270">
    <property type="term" value="F:zinc ion binding"/>
    <property type="evidence" value="ECO:0007669"/>
    <property type="project" value="InterPro"/>
</dbReference>
<feature type="domain" description="Zn(2)-C6 fungal-type" evidence="7">
    <location>
        <begin position="15"/>
        <end position="48"/>
    </location>
</feature>
<comment type="subcellular location">
    <subcellularLocation>
        <location evidence="1">Nucleus</location>
    </subcellularLocation>
</comment>
<dbReference type="PANTHER" id="PTHR31845">
    <property type="entry name" value="FINGER DOMAIN PROTEIN, PUTATIVE-RELATED"/>
    <property type="match status" value="1"/>
</dbReference>
<reference evidence="8 9" key="1">
    <citation type="submission" date="2018-05" db="EMBL/GenBank/DDBJ databases">
        <title>Genome sequencing and assembly of the regulated plant pathogen Lachnellula willkommii and related sister species for the development of diagnostic species identification markers.</title>
        <authorList>
            <person name="Giroux E."/>
            <person name="Bilodeau G."/>
        </authorList>
    </citation>
    <scope>NUCLEOTIDE SEQUENCE [LARGE SCALE GENOMIC DNA]</scope>
    <source>
        <strain evidence="8 9">CBS 268.59</strain>
    </source>
</reference>
<evidence type="ECO:0000259" key="7">
    <source>
        <dbReference type="PROSITE" id="PS50048"/>
    </source>
</evidence>
<dbReference type="Gene3D" id="4.10.240.10">
    <property type="entry name" value="Zn(2)-C6 fungal-type DNA-binding domain"/>
    <property type="match status" value="1"/>
</dbReference>
<dbReference type="PANTHER" id="PTHR31845:SF21">
    <property type="entry name" value="REGULATORY PROTEIN LEU3"/>
    <property type="match status" value="1"/>
</dbReference>
<evidence type="ECO:0000313" key="9">
    <source>
        <dbReference type="Proteomes" id="UP000469558"/>
    </source>
</evidence>
<accession>A0A8T9CBU0</accession>
<protein>
    <submittedName>
        <fullName evidence="8">Transcriptional regulatory protein SEF1</fullName>
    </submittedName>
</protein>
<proteinExistence type="predicted"/>
<feature type="region of interest" description="Disordered" evidence="6">
    <location>
        <begin position="75"/>
        <end position="97"/>
    </location>
</feature>
<keyword evidence="5" id="KW-0539">Nucleus</keyword>
<dbReference type="Proteomes" id="UP000469558">
    <property type="component" value="Unassembled WGS sequence"/>
</dbReference>
<dbReference type="PROSITE" id="PS00463">
    <property type="entry name" value="ZN2_CY6_FUNGAL_1"/>
    <property type="match status" value="1"/>
</dbReference>
<keyword evidence="2" id="KW-0805">Transcription regulation</keyword>
<keyword evidence="9" id="KW-1185">Reference proteome</keyword>
<dbReference type="EMBL" id="QGMK01000397">
    <property type="protein sequence ID" value="TVY81957.1"/>
    <property type="molecule type" value="Genomic_DNA"/>
</dbReference>
<dbReference type="GO" id="GO:0000976">
    <property type="term" value="F:transcription cis-regulatory region binding"/>
    <property type="evidence" value="ECO:0007669"/>
    <property type="project" value="TreeGrafter"/>
</dbReference>
<dbReference type="Pfam" id="PF00172">
    <property type="entry name" value="Zn_clus"/>
    <property type="match status" value="1"/>
</dbReference>
<dbReference type="GO" id="GO:0000981">
    <property type="term" value="F:DNA-binding transcription factor activity, RNA polymerase II-specific"/>
    <property type="evidence" value="ECO:0007669"/>
    <property type="project" value="InterPro"/>
</dbReference>
<keyword evidence="3" id="KW-0238">DNA-binding</keyword>
<sequence>MSLVGDRLPKRNQGACTTCRQVKLKCDSNERFPAPCTRCSKKNLQCRTDPNFKRTRTRNRLDDVTNQLNAIQKTLAQQSHATPSVQHDSTPGPSPSAQSLLDIEESTFYRYTNLPDSSFILDHVSMDHEHVMQLFAHFEAYYYRHCPILDTSVSIAVLYQTSPILFWTIVILSSRWHPTLYYNYNNLLDSYRILLGRTLVEHIFYLESIQALTTLCFWPLSVRRQVEDPSWNYCGLITHAARKMGIDKVQTNSPDRTSKIKRKTWIAIVQANCTHAWTSGMTVPSEILNSLQSPPPGPCTAFENQFFTKTGIWRRFAECSLMVMSFRQDMDSSLSFVQSLCADLEHLRDGQEESWTLETDVIVAGAQLCIYALQLDQGRKRSETYEAQNSFYGQDKMTFRRNVINMAYMTAAKFIHRLAEMVSNGVTITCSGDQASIVPQRYLPKYFFGLLLLSMAFIFRTKMLHASDPKALPSKPELHITQVYQILTSWSREPLDEHGRAARVMRILLRADIEGQVNINEANPEGRPGVAFLDEVIKVAKDLRERGAIETDVPIDECTGESLHAPMTDFLTIGAPEVPQELIHDPSLEWTFPWGLDLFSSNPYNFDINNMYNGFTP</sequence>
<name>A0A8T9CBU0_9HELO</name>
<evidence type="ECO:0000256" key="4">
    <source>
        <dbReference type="ARBA" id="ARBA00023163"/>
    </source>
</evidence>
<evidence type="ECO:0000256" key="3">
    <source>
        <dbReference type="ARBA" id="ARBA00023125"/>
    </source>
</evidence>
<gene>
    <name evidence="8" type="primary">SEF1</name>
    <name evidence="8" type="ORF">LSUE1_G003300</name>
</gene>
<evidence type="ECO:0000256" key="6">
    <source>
        <dbReference type="SAM" id="MobiDB-lite"/>
    </source>
</evidence>
<dbReference type="InterPro" id="IPR036864">
    <property type="entry name" value="Zn2-C6_fun-type_DNA-bd_sf"/>
</dbReference>
<dbReference type="InterPro" id="IPR001138">
    <property type="entry name" value="Zn2Cys6_DnaBD"/>
</dbReference>
<dbReference type="SUPFAM" id="SSF57701">
    <property type="entry name" value="Zn2/Cys6 DNA-binding domain"/>
    <property type="match status" value="1"/>
</dbReference>
<evidence type="ECO:0000256" key="5">
    <source>
        <dbReference type="ARBA" id="ARBA00023242"/>
    </source>
</evidence>
<keyword evidence="4" id="KW-0804">Transcription</keyword>